<dbReference type="InterPro" id="IPR016024">
    <property type="entry name" value="ARM-type_fold"/>
</dbReference>
<accession>A0A9W6B9Z2</accession>
<dbReference type="Proteomes" id="UP001165080">
    <property type="component" value="Unassembled WGS sequence"/>
</dbReference>
<feature type="region of interest" description="Disordered" evidence="1">
    <location>
        <begin position="833"/>
        <end position="885"/>
    </location>
</feature>
<organism evidence="2 3">
    <name type="scientific">Pleodorina starrii</name>
    <dbReference type="NCBI Taxonomy" id="330485"/>
    <lineage>
        <taxon>Eukaryota</taxon>
        <taxon>Viridiplantae</taxon>
        <taxon>Chlorophyta</taxon>
        <taxon>core chlorophytes</taxon>
        <taxon>Chlorophyceae</taxon>
        <taxon>CS clade</taxon>
        <taxon>Chlamydomonadales</taxon>
        <taxon>Volvocaceae</taxon>
        <taxon>Pleodorina</taxon>
    </lineage>
</organism>
<dbReference type="PANTHER" id="PTHR48202">
    <property type="entry name" value="ALPHA/BETA-HYDROLASES SUPERFAMILY PROTEIN"/>
    <property type="match status" value="1"/>
</dbReference>
<feature type="region of interest" description="Disordered" evidence="1">
    <location>
        <begin position="968"/>
        <end position="1069"/>
    </location>
</feature>
<feature type="region of interest" description="Disordered" evidence="1">
    <location>
        <begin position="199"/>
        <end position="221"/>
    </location>
</feature>
<evidence type="ECO:0000313" key="3">
    <source>
        <dbReference type="Proteomes" id="UP001165080"/>
    </source>
</evidence>
<evidence type="ECO:0000256" key="1">
    <source>
        <dbReference type="SAM" id="MobiDB-lite"/>
    </source>
</evidence>
<feature type="compositionally biased region" description="Low complexity" evidence="1">
    <location>
        <begin position="968"/>
        <end position="988"/>
    </location>
</feature>
<dbReference type="PANTHER" id="PTHR48202:SF1">
    <property type="entry name" value="ALPHA_BETA-HYDROLASES SUPERFAMILY PROTEIN"/>
    <property type="match status" value="1"/>
</dbReference>
<feature type="compositionally biased region" description="Low complexity" evidence="1">
    <location>
        <begin position="1037"/>
        <end position="1053"/>
    </location>
</feature>
<dbReference type="InterPro" id="IPR029058">
    <property type="entry name" value="AB_hydrolase_fold"/>
</dbReference>
<keyword evidence="3" id="KW-1185">Reference proteome</keyword>
<dbReference type="Gene3D" id="3.40.50.1820">
    <property type="entry name" value="alpha/beta hydrolase"/>
    <property type="match status" value="1"/>
</dbReference>
<feature type="compositionally biased region" description="Low complexity" evidence="1">
    <location>
        <begin position="627"/>
        <end position="643"/>
    </location>
</feature>
<sequence>MALSRSAARTARHRRWLWALTACGGAAGFVAVEGQLHEQAQERGQTTVEHAQERATEAANSLKKTSGVAGALLRTAVSSAMVAVQERNFDPAHFRADLAATVADLASETPTRRHLVALGGGYFLDWLLQLAYCQVPSSGPDGTDTSGCSGGGHATSYGSSGSGNGAVEFSSGGDFGVVFRPKSTAAATGGVGRIGGLPPWGSPEGDSGGHAAVEPALLPPGSDVPAAELGSASAAAAATRLRREAERALESILRDDVAAGLLLDRPGAVPLLLRAVADGRSSGGVAEALAARAAEARSAAEAMTADLQEAVDVLRGRIGSSSGRGGGGGGGGSGGLLALQCTAAGLLSAWAAGSGANRAKLTGLGLQDVLAEVATAVSGLSDRAAVGLQWELLRLARVMAEHSSSNDSHHLAACVLPLLYTAADAAAAADAAMASYAVDTLAAAVRYGGAPVAEVVSSSTMPHLLWQLAEAMGTRRVLAAAAASPVDGKDGAAAAAAGATAGAAPGNAQSTAVEARAKTSRSWFSSRNTVAPAPAAGREAAPAVASAGGGGGGATVAPAAAAVKSRKVLRVQDPAVASSVATAVAELARCALLPEEQVPRWRDWLLDVLCADGFDPGTAAGTGTGTAAGAAAAGGTSAAGRPAAPDRTQGLPPLHQLQEERREVSVGFGASGPSGGAHQHQRLPTWLTLPEGARRQRTGSVAGGGGAAAAVADGRSHRPGERRDGGMDAARASVVAALGALSHMPGNHGLQAAHYWLSRLLSELASRTLPYTSLVYLEGPRAPQDLIHAVPVLPSYVKSVADALERAADAVADDSPPLPPHLEFDLAGSGLVARPTHDAEPRKTKGPSKAKGSGGRQGATAAQGASSEKGGQEQQRRDPQQAAADVAAYRQAAHVVDVVVAERKAADALEALCAIVAPDPDKQRWLLQRGVLPLLHRLTRTADDPRVVLQEQGQPGAERVEQAAAGMALAPAGSGGSSPHTAAAAAAARTQHAEPHSYSQTRRQQQQLPRAPAQHQQQQGHPSLQHHRHDHDHHQQQEQQQQPHQLQQQAQGQPAPAVVSELMSDHEGGPSLCLQRQVARMLALLALLQDAQGDLGGGGGAAAVATWAAAAAAAGMSPPQPPASAGGGGGGGWLPWLHHAATSSDCRLSSNATRALLHMAALDAAAAAAAGAGVGLPATASAPAATAPAAPPVFLDGIHLLDPGADHHWALLPQVANAATEAAALAAAATVTTAAAVSSRTATAGPGDDDSDSDARLPTGSEAPGATVAVSMAPAVTEAAATPPLPRPELADPSPAARGDVAVLGCGGSAAGGAAAVTMGCGAASVGGVGGMAAVPSVAATVLGAARYLVSWPLSLWGMAALTASYGAAIEAALPTQPVLAAATAAEPLRAAPPHASAAATALFGGAQRPSQLPAADGTKASGAGDPAGGGGGGDAAGGARIPAPAIPPYPAPYTDMATDSTSVNAGGDQPYTGGAAADGAAAAAPPSVDVVFVHGIRGGPFITWRKAGVMTRGSAASHMERSACWPSTWLAEDLPGARLLSVEYLAPVSAWEGESLSLEDNVSRVMGQLAAAGVGTGQRPVVFVAHSMGGLLVKEMLARSMDQAAEGGGPNAALAASTRGIVFFGTPHFGNALAAMGWKLRYVPGALPAPSLARLTPGPHLLSLNDRLRQLHDTSGGALRVVSLLEGQPTQLSGVIPRILIVAPDSAYPGFGAALTLPENDHIDCCKPAGRTSPAYSVVRDLVVHAMRVAAPGGG</sequence>
<comment type="caution">
    <text evidence="2">The sequence shown here is derived from an EMBL/GenBank/DDBJ whole genome shotgun (WGS) entry which is preliminary data.</text>
</comment>
<feature type="compositionally biased region" description="Basic and acidic residues" evidence="1">
    <location>
        <begin position="714"/>
        <end position="726"/>
    </location>
</feature>
<gene>
    <name evidence="2" type="primary">PLEST000634</name>
    <name evidence="2" type="ORF">PLESTB_000025100</name>
</gene>
<dbReference type="OrthoDB" id="5086500at2759"/>
<name>A0A9W6B9Z2_9CHLO</name>
<protein>
    <recommendedName>
        <fullName evidence="4">GPI inositol-deacylase</fullName>
    </recommendedName>
</protein>
<feature type="compositionally biased region" description="Low complexity" evidence="1">
    <location>
        <begin position="996"/>
        <end position="1023"/>
    </location>
</feature>
<dbReference type="SUPFAM" id="SSF53474">
    <property type="entry name" value="alpha/beta-Hydrolases"/>
    <property type="match status" value="1"/>
</dbReference>
<proteinExistence type="predicted"/>
<feature type="region of interest" description="Disordered" evidence="1">
    <location>
        <begin position="696"/>
        <end position="727"/>
    </location>
</feature>
<feature type="region of interest" description="Disordered" evidence="1">
    <location>
        <begin position="625"/>
        <end position="651"/>
    </location>
</feature>
<feature type="region of interest" description="Disordered" evidence="1">
    <location>
        <begin position="1409"/>
        <end position="1471"/>
    </location>
</feature>
<evidence type="ECO:0008006" key="4">
    <source>
        <dbReference type="Google" id="ProtNLM"/>
    </source>
</evidence>
<reference evidence="2 3" key="1">
    <citation type="journal article" date="2023" name="Commun. Biol.">
        <title>Reorganization of the ancestral sex-determining regions during the evolution of trioecy in Pleodorina starrii.</title>
        <authorList>
            <person name="Takahashi K."/>
            <person name="Suzuki S."/>
            <person name="Kawai-Toyooka H."/>
            <person name="Yamamoto K."/>
            <person name="Hamaji T."/>
            <person name="Ootsuki R."/>
            <person name="Yamaguchi H."/>
            <person name="Kawachi M."/>
            <person name="Higashiyama T."/>
            <person name="Nozaki H."/>
        </authorList>
    </citation>
    <scope>NUCLEOTIDE SEQUENCE [LARGE SCALE GENOMIC DNA]</scope>
    <source>
        <strain evidence="2 3">NIES-4479</strain>
    </source>
</reference>
<dbReference type="SUPFAM" id="SSF48371">
    <property type="entry name" value="ARM repeat"/>
    <property type="match status" value="1"/>
</dbReference>
<evidence type="ECO:0000313" key="2">
    <source>
        <dbReference type="EMBL" id="GLC47782.1"/>
    </source>
</evidence>
<feature type="compositionally biased region" description="Basic and acidic residues" evidence="1">
    <location>
        <begin position="870"/>
        <end position="879"/>
    </location>
</feature>
<feature type="compositionally biased region" description="Low complexity" evidence="1">
    <location>
        <begin position="858"/>
        <end position="867"/>
    </location>
</feature>
<dbReference type="EMBL" id="BRXU01000001">
    <property type="protein sequence ID" value="GLC47782.1"/>
    <property type="molecule type" value="Genomic_DNA"/>
</dbReference>
<feature type="compositionally biased region" description="Gly residues" evidence="1">
    <location>
        <begin position="1426"/>
        <end position="1437"/>
    </location>
</feature>
<feature type="region of interest" description="Disordered" evidence="1">
    <location>
        <begin position="1238"/>
        <end position="1263"/>
    </location>
</feature>